<dbReference type="InterPro" id="IPR050250">
    <property type="entry name" value="Macrolide_Exporter_MacB"/>
</dbReference>
<keyword evidence="4 7" id="KW-1133">Transmembrane helix</keyword>
<evidence type="ECO:0000256" key="5">
    <source>
        <dbReference type="ARBA" id="ARBA00023136"/>
    </source>
</evidence>
<feature type="transmembrane region" description="Helical" evidence="7">
    <location>
        <begin position="720"/>
        <end position="742"/>
    </location>
</feature>
<reference evidence="9 10" key="1">
    <citation type="submission" date="2023-07" db="EMBL/GenBank/DDBJ databases">
        <title>Genomic Encyclopedia of Type Strains, Phase IV (KMG-IV): sequencing the most valuable type-strain genomes for metagenomic binning, comparative biology and taxonomic classification.</title>
        <authorList>
            <person name="Goeker M."/>
        </authorList>
    </citation>
    <scope>NUCLEOTIDE SEQUENCE [LARGE SCALE GENOMIC DNA]</scope>
    <source>
        <strain evidence="9 10">DSM 15049</strain>
    </source>
</reference>
<feature type="transmembrane region" description="Helical" evidence="7">
    <location>
        <begin position="356"/>
        <end position="379"/>
    </location>
</feature>
<evidence type="ECO:0000313" key="10">
    <source>
        <dbReference type="Proteomes" id="UP001232584"/>
    </source>
</evidence>
<dbReference type="Pfam" id="PF02687">
    <property type="entry name" value="FtsX"/>
    <property type="match status" value="2"/>
</dbReference>
<evidence type="ECO:0000256" key="1">
    <source>
        <dbReference type="ARBA" id="ARBA00004651"/>
    </source>
</evidence>
<name>A0ABU0MXF7_9FIRM</name>
<keyword evidence="3 7" id="KW-0812">Transmembrane</keyword>
<comment type="subcellular location">
    <subcellularLocation>
        <location evidence="1">Cell membrane</location>
        <topology evidence="1">Multi-pass membrane protein</topology>
    </subcellularLocation>
</comment>
<keyword evidence="10" id="KW-1185">Reference proteome</keyword>
<accession>A0ABU0MXF7</accession>
<dbReference type="RefSeq" id="WP_307503093.1">
    <property type="nucleotide sequence ID" value="NZ_BAAACE010000029.1"/>
</dbReference>
<evidence type="ECO:0000256" key="4">
    <source>
        <dbReference type="ARBA" id="ARBA00022989"/>
    </source>
</evidence>
<evidence type="ECO:0000259" key="8">
    <source>
        <dbReference type="Pfam" id="PF02687"/>
    </source>
</evidence>
<evidence type="ECO:0000256" key="7">
    <source>
        <dbReference type="SAM" id="Phobius"/>
    </source>
</evidence>
<feature type="domain" description="ABC3 transporter permease C-terminal" evidence="8">
    <location>
        <begin position="269"/>
        <end position="389"/>
    </location>
</feature>
<evidence type="ECO:0000256" key="3">
    <source>
        <dbReference type="ARBA" id="ARBA00022692"/>
    </source>
</evidence>
<gene>
    <name evidence="9" type="ORF">QOZ92_000712</name>
</gene>
<evidence type="ECO:0000256" key="2">
    <source>
        <dbReference type="ARBA" id="ARBA00022475"/>
    </source>
</evidence>
<feature type="transmembrane region" description="Helical" evidence="7">
    <location>
        <begin position="434"/>
        <end position="455"/>
    </location>
</feature>
<feature type="transmembrane region" description="Helical" evidence="7">
    <location>
        <begin position="269"/>
        <end position="288"/>
    </location>
</feature>
<protein>
    <submittedName>
        <fullName evidence="9">ABC transport system permease protein</fullName>
    </submittedName>
</protein>
<feature type="transmembrane region" description="Helical" evidence="7">
    <location>
        <begin position="21"/>
        <end position="39"/>
    </location>
</feature>
<evidence type="ECO:0000313" key="9">
    <source>
        <dbReference type="EMBL" id="MDQ0555599.1"/>
    </source>
</evidence>
<comment type="similarity">
    <text evidence="6">Belongs to the ABC-4 integral membrane protein family.</text>
</comment>
<keyword evidence="2" id="KW-1003">Cell membrane</keyword>
<evidence type="ECO:0000256" key="6">
    <source>
        <dbReference type="ARBA" id="ARBA00038076"/>
    </source>
</evidence>
<dbReference type="Proteomes" id="UP001232584">
    <property type="component" value="Unassembled WGS sequence"/>
</dbReference>
<dbReference type="InterPro" id="IPR003838">
    <property type="entry name" value="ABC3_permease_C"/>
</dbReference>
<dbReference type="PANTHER" id="PTHR30572:SF4">
    <property type="entry name" value="ABC TRANSPORTER PERMEASE YTRF"/>
    <property type="match status" value="1"/>
</dbReference>
<dbReference type="EMBL" id="JAUSWG010000002">
    <property type="protein sequence ID" value="MDQ0555599.1"/>
    <property type="molecule type" value="Genomic_DNA"/>
</dbReference>
<keyword evidence="5 7" id="KW-0472">Membrane</keyword>
<feature type="transmembrane region" description="Helical" evidence="7">
    <location>
        <begin position="309"/>
        <end position="336"/>
    </location>
</feature>
<feature type="transmembrane region" description="Helical" evidence="7">
    <location>
        <begin position="763"/>
        <end position="785"/>
    </location>
</feature>
<feature type="transmembrane region" description="Helical" evidence="7">
    <location>
        <begin position="816"/>
        <end position="833"/>
    </location>
</feature>
<feature type="domain" description="ABC3 transporter permease C-terminal" evidence="8">
    <location>
        <begin position="719"/>
        <end position="841"/>
    </location>
</feature>
<proteinExistence type="inferred from homology"/>
<organism evidence="9 10">
    <name type="scientific">Paraclostridium ghonii</name>
    <dbReference type="NCBI Taxonomy" id="29358"/>
    <lineage>
        <taxon>Bacteria</taxon>
        <taxon>Bacillati</taxon>
        <taxon>Bacillota</taxon>
        <taxon>Clostridia</taxon>
        <taxon>Peptostreptococcales</taxon>
        <taxon>Peptostreptococcaceae</taxon>
        <taxon>Paraclostridium</taxon>
    </lineage>
</organism>
<sequence>MGIYFKMSLSYLRKNKLRTSLLILGVVLGVVLIFGLNVMKDSQNKNDLNAVEKLYGGYHVECTDLNLESIEKLKNDENVSKITTVQNLGSVVDEKGNSVLLKSADEDYLAGKTSKLIKGRVPENNNEIVMEKKAIEAMNIPDTLNSTINLTVKKEYKDSKGNNQIYTVDKEFKLVGVIEKPKGYYEYAYELEAFTYVNDENNNIIPQDTISYNSILSLKSGWNNIKGESEHLMLKNDIGRYNSTPNSPLMVKTMEIEANMAPDSFKTEILLIITASIFIFNIFNITLNETIKEMGLLRLIGSSKKNVRCIIIYQALIIMVVGIILGLILGLIFSYIGINSHNIQLYKEAGIESKLYVSNVNTIKAITIGVFSVVISCIIPTWKIGNISPIEATKKTDKVKRYRESHRLNKLLSKIFGFYGFMGLKNIGRNKTRAFISMISIALGGYIFITTFSSMQGEVTGKIEDIYNKYDITIEFFGAGVDASNLKYADSDINKIENIDGVKSINKVQVESSIFSFNKNEINEEFTKYNGIKENDTMEYEMNLKFYEDDYINKTLTNFVQEGSLDDVGKVTNGYPNVAVYNYYYDEIDDNTYENIFKDVKVGDIITIKVPITENGKNVYKESKVRVCATLNPDWAFKGDGGPGRKFEVSTSNNHAKSLTGEQKYNKLGINLEDPYDKTVNKKVEKISSSIPLSKFDSRLIFKEEGAADNANYIKSQISIIILVLIIAGVNIFCTIRTSLLMRRKEISTLRAIGLSVRNMKKMVIYEALAYTILSFIIALIPSMINLIKFVNRNNTDYKNFGIEHFMSFTFPVKESIIFFIISVTVCLIAVATSSRDLKNMGIIEGVKAND</sequence>
<dbReference type="PANTHER" id="PTHR30572">
    <property type="entry name" value="MEMBRANE COMPONENT OF TRANSPORTER-RELATED"/>
    <property type="match status" value="1"/>
</dbReference>
<comment type="caution">
    <text evidence="9">The sequence shown here is derived from an EMBL/GenBank/DDBJ whole genome shotgun (WGS) entry which is preliminary data.</text>
</comment>